<keyword evidence="2" id="KW-1185">Reference proteome</keyword>
<name>A0A9D3UIC8_9ROSI</name>
<gene>
    <name evidence="1" type="ORF">J1N35_036577</name>
</gene>
<dbReference type="EMBL" id="JAIQCV010000011">
    <property type="protein sequence ID" value="KAH1045793.1"/>
    <property type="molecule type" value="Genomic_DNA"/>
</dbReference>
<dbReference type="OrthoDB" id="1742365at2759"/>
<proteinExistence type="predicted"/>
<comment type="caution">
    <text evidence="1">The sequence shown here is derived from an EMBL/GenBank/DDBJ whole genome shotgun (WGS) entry which is preliminary data.</text>
</comment>
<accession>A0A9D3UIC8</accession>
<protein>
    <submittedName>
        <fullName evidence="1">Uncharacterized protein</fullName>
    </submittedName>
</protein>
<reference evidence="1 2" key="1">
    <citation type="journal article" date="2021" name="Plant Biotechnol. J.">
        <title>Multi-omics assisted identification of the key and species-specific regulatory components of drought-tolerant mechanisms in Gossypium stocksii.</title>
        <authorList>
            <person name="Yu D."/>
            <person name="Ke L."/>
            <person name="Zhang D."/>
            <person name="Wu Y."/>
            <person name="Sun Y."/>
            <person name="Mei J."/>
            <person name="Sun J."/>
            <person name="Sun Y."/>
        </authorList>
    </citation>
    <scope>NUCLEOTIDE SEQUENCE [LARGE SCALE GENOMIC DNA]</scope>
    <source>
        <strain evidence="2">cv. E1</strain>
        <tissue evidence="1">Leaf</tissue>
    </source>
</reference>
<dbReference type="AlphaFoldDB" id="A0A9D3UIC8"/>
<organism evidence="1 2">
    <name type="scientific">Gossypium stocksii</name>
    <dbReference type="NCBI Taxonomy" id="47602"/>
    <lineage>
        <taxon>Eukaryota</taxon>
        <taxon>Viridiplantae</taxon>
        <taxon>Streptophyta</taxon>
        <taxon>Embryophyta</taxon>
        <taxon>Tracheophyta</taxon>
        <taxon>Spermatophyta</taxon>
        <taxon>Magnoliopsida</taxon>
        <taxon>eudicotyledons</taxon>
        <taxon>Gunneridae</taxon>
        <taxon>Pentapetalae</taxon>
        <taxon>rosids</taxon>
        <taxon>malvids</taxon>
        <taxon>Malvales</taxon>
        <taxon>Malvaceae</taxon>
        <taxon>Malvoideae</taxon>
        <taxon>Gossypium</taxon>
    </lineage>
</organism>
<dbReference type="Proteomes" id="UP000828251">
    <property type="component" value="Unassembled WGS sequence"/>
</dbReference>
<evidence type="ECO:0000313" key="1">
    <source>
        <dbReference type="EMBL" id="KAH1045793.1"/>
    </source>
</evidence>
<evidence type="ECO:0000313" key="2">
    <source>
        <dbReference type="Proteomes" id="UP000828251"/>
    </source>
</evidence>
<sequence>MVAGKGKGILGFPPGFPAKEHLIVSSIPNLGHLSMSSRGGIMETVNTSFRVDCPRFDGRNFRESYALSIFISNLKLEIGQYLRLFKPQSLMEGYNLARQVENIVCDLSKKGFSTGSGFSSPRPLFPYSRVQQGVGSSISTGDWCKVMWDKNSI</sequence>